<evidence type="ECO:0000256" key="2">
    <source>
        <dbReference type="ARBA" id="ARBA00005369"/>
    </source>
</evidence>
<gene>
    <name evidence="12" type="ORF">GCM10011309_07380</name>
</gene>
<keyword evidence="8" id="KW-0949">S-adenosyl-L-methionine</keyword>
<dbReference type="GO" id="GO:0005737">
    <property type="term" value="C:cytoplasm"/>
    <property type="evidence" value="ECO:0007669"/>
    <property type="project" value="UniProtKB-SubCell"/>
</dbReference>
<evidence type="ECO:0000256" key="8">
    <source>
        <dbReference type="ARBA" id="ARBA00022691"/>
    </source>
</evidence>
<evidence type="ECO:0000256" key="1">
    <source>
        <dbReference type="ARBA" id="ARBA00004496"/>
    </source>
</evidence>
<comment type="similarity">
    <text evidence="2">Belongs to the methyltransferase superfamily. L-isoaspartyl/D-aspartyl protein methyltransferase family.</text>
</comment>
<dbReference type="GO" id="GO:0004719">
    <property type="term" value="F:protein-L-isoaspartate (D-aspartate) O-methyltransferase activity"/>
    <property type="evidence" value="ECO:0007669"/>
    <property type="project" value="UniProtKB-EC"/>
</dbReference>
<sequence length="208" mass="23079">MSIDPGLIDMIMRLRGRGISSNAVLRAIELTPRRFFVPDDKRGVAYEAVNVPIPCGQTLPPPMTAALLAQLLDVNPDHKVLTPGLGSGYLAAVLSRMATRIYTVERYKTLIREANERFKQLDIYNVVTRHGDGRYGWLGQAPFDRIVMGYALRAEPEEILEQLAPNGKMLAVIDGTLTLFEKPRTKVTATELMPLDLDMAEAGKSRTL</sequence>
<dbReference type="PANTHER" id="PTHR11579:SF0">
    <property type="entry name" value="PROTEIN-L-ISOASPARTATE(D-ASPARTATE) O-METHYLTRANSFERASE"/>
    <property type="match status" value="1"/>
</dbReference>
<proteinExistence type="inferred from homology"/>
<evidence type="ECO:0000256" key="9">
    <source>
        <dbReference type="ARBA" id="ARBA00030757"/>
    </source>
</evidence>
<dbReference type="AlphaFoldDB" id="A0A918KF93"/>
<dbReference type="RefSeq" id="WP_189581418.1">
    <property type="nucleotide sequence ID" value="NZ_BMYV01000001.1"/>
</dbReference>
<evidence type="ECO:0000313" key="12">
    <source>
        <dbReference type="EMBL" id="GGX60082.1"/>
    </source>
</evidence>
<protein>
    <recommendedName>
        <fullName evidence="4">Protein-L-isoaspartate O-methyltransferase</fullName>
        <ecNumber evidence="3">2.1.1.77</ecNumber>
    </recommendedName>
    <alternativeName>
        <fullName evidence="11">L-isoaspartyl protein carboxyl methyltransferase</fullName>
    </alternativeName>
    <alternativeName>
        <fullName evidence="9">Protein L-isoaspartyl methyltransferase</fullName>
    </alternativeName>
    <alternativeName>
        <fullName evidence="10">Protein-beta-aspartate methyltransferase</fullName>
    </alternativeName>
</protein>
<dbReference type="EMBL" id="BMYV01000001">
    <property type="protein sequence ID" value="GGX60082.1"/>
    <property type="molecule type" value="Genomic_DNA"/>
</dbReference>
<evidence type="ECO:0000313" key="13">
    <source>
        <dbReference type="Proteomes" id="UP000600865"/>
    </source>
</evidence>
<dbReference type="Proteomes" id="UP000600865">
    <property type="component" value="Unassembled WGS sequence"/>
</dbReference>
<evidence type="ECO:0000256" key="11">
    <source>
        <dbReference type="ARBA" id="ARBA00031350"/>
    </source>
</evidence>
<dbReference type="SUPFAM" id="SSF53335">
    <property type="entry name" value="S-adenosyl-L-methionine-dependent methyltransferases"/>
    <property type="match status" value="1"/>
</dbReference>
<evidence type="ECO:0000256" key="7">
    <source>
        <dbReference type="ARBA" id="ARBA00022679"/>
    </source>
</evidence>
<evidence type="ECO:0000256" key="10">
    <source>
        <dbReference type="ARBA" id="ARBA00031323"/>
    </source>
</evidence>
<dbReference type="Gene3D" id="3.40.50.150">
    <property type="entry name" value="Vaccinia Virus protein VP39"/>
    <property type="match status" value="1"/>
</dbReference>
<name>A0A918KF93_9PROT</name>
<keyword evidence="13" id="KW-1185">Reference proteome</keyword>
<evidence type="ECO:0000256" key="3">
    <source>
        <dbReference type="ARBA" id="ARBA00011890"/>
    </source>
</evidence>
<dbReference type="EC" id="2.1.1.77" evidence="3"/>
<dbReference type="InterPro" id="IPR000682">
    <property type="entry name" value="PCMT"/>
</dbReference>
<comment type="caution">
    <text evidence="12">The sequence shown here is derived from an EMBL/GenBank/DDBJ whole genome shotgun (WGS) entry which is preliminary data.</text>
</comment>
<evidence type="ECO:0000256" key="5">
    <source>
        <dbReference type="ARBA" id="ARBA00022490"/>
    </source>
</evidence>
<dbReference type="PROSITE" id="PS01279">
    <property type="entry name" value="PCMT"/>
    <property type="match status" value="1"/>
</dbReference>
<dbReference type="GO" id="GO:0032259">
    <property type="term" value="P:methylation"/>
    <property type="evidence" value="ECO:0007669"/>
    <property type="project" value="UniProtKB-KW"/>
</dbReference>
<keyword evidence="6" id="KW-0489">Methyltransferase</keyword>
<dbReference type="PANTHER" id="PTHR11579">
    <property type="entry name" value="PROTEIN-L-ISOASPARTATE O-METHYLTRANSFERASE"/>
    <property type="match status" value="1"/>
</dbReference>
<comment type="subcellular location">
    <subcellularLocation>
        <location evidence="1">Cytoplasm</location>
    </subcellularLocation>
</comment>
<dbReference type="InterPro" id="IPR029063">
    <property type="entry name" value="SAM-dependent_MTases_sf"/>
</dbReference>
<reference evidence="12 13" key="1">
    <citation type="journal article" date="2014" name="Int. J. Syst. Evol. Microbiol.">
        <title>Complete genome sequence of Corynebacterium casei LMG S-19264T (=DSM 44701T), isolated from a smear-ripened cheese.</title>
        <authorList>
            <consortium name="US DOE Joint Genome Institute (JGI-PGF)"/>
            <person name="Walter F."/>
            <person name="Albersmeier A."/>
            <person name="Kalinowski J."/>
            <person name="Ruckert C."/>
        </authorList>
    </citation>
    <scope>NUCLEOTIDE SEQUENCE [LARGE SCALE GENOMIC DNA]</scope>
    <source>
        <strain evidence="12 13">KCTC 23968</strain>
    </source>
</reference>
<keyword evidence="7" id="KW-0808">Transferase</keyword>
<accession>A0A918KF93</accession>
<evidence type="ECO:0000256" key="6">
    <source>
        <dbReference type="ARBA" id="ARBA00022603"/>
    </source>
</evidence>
<keyword evidence="5" id="KW-0963">Cytoplasm</keyword>
<evidence type="ECO:0000256" key="4">
    <source>
        <dbReference type="ARBA" id="ARBA00013346"/>
    </source>
</evidence>
<dbReference type="Pfam" id="PF01135">
    <property type="entry name" value="PCMT"/>
    <property type="match status" value="1"/>
</dbReference>
<organism evidence="12 13">
    <name type="scientific">Litorimonas cladophorae</name>
    <dbReference type="NCBI Taxonomy" id="1220491"/>
    <lineage>
        <taxon>Bacteria</taxon>
        <taxon>Pseudomonadati</taxon>
        <taxon>Pseudomonadota</taxon>
        <taxon>Alphaproteobacteria</taxon>
        <taxon>Maricaulales</taxon>
        <taxon>Robiginitomaculaceae</taxon>
    </lineage>
</organism>